<proteinExistence type="predicted"/>
<reference evidence="1" key="1">
    <citation type="submission" date="2020-11" db="EMBL/GenBank/DDBJ databases">
        <authorList>
            <consortium name="DOE Joint Genome Institute"/>
            <person name="Ahrendt S."/>
            <person name="Riley R."/>
            <person name="Andreopoulos W."/>
            <person name="Labutti K."/>
            <person name="Pangilinan J."/>
            <person name="Ruiz-Duenas F.J."/>
            <person name="Barrasa J.M."/>
            <person name="Sanchez-Garcia M."/>
            <person name="Camarero S."/>
            <person name="Miyauchi S."/>
            <person name="Serrano A."/>
            <person name="Linde D."/>
            <person name="Babiker R."/>
            <person name="Drula E."/>
            <person name="Ayuso-Fernandez I."/>
            <person name="Pacheco R."/>
            <person name="Padilla G."/>
            <person name="Ferreira P."/>
            <person name="Barriuso J."/>
            <person name="Kellner H."/>
            <person name="Castanera R."/>
            <person name="Alfaro M."/>
            <person name="Ramirez L."/>
            <person name="Pisabarro A.G."/>
            <person name="Kuo A."/>
            <person name="Tritt A."/>
            <person name="Lipzen A."/>
            <person name="He G."/>
            <person name="Yan M."/>
            <person name="Ng V."/>
            <person name="Cullen D."/>
            <person name="Martin F."/>
            <person name="Rosso M.-N."/>
            <person name="Henrissat B."/>
            <person name="Hibbett D."/>
            <person name="Martinez A.T."/>
            <person name="Grigoriev I.V."/>
        </authorList>
    </citation>
    <scope>NUCLEOTIDE SEQUENCE</scope>
    <source>
        <strain evidence="1">CIRM-BRFM 674</strain>
    </source>
</reference>
<dbReference type="Gene3D" id="2.40.70.10">
    <property type="entry name" value="Acid Proteases"/>
    <property type="match status" value="1"/>
</dbReference>
<dbReference type="Proteomes" id="UP000807469">
    <property type="component" value="Unassembled WGS sequence"/>
</dbReference>
<dbReference type="EMBL" id="MU155864">
    <property type="protein sequence ID" value="KAF9470734.1"/>
    <property type="molecule type" value="Genomic_DNA"/>
</dbReference>
<feature type="non-terminal residue" evidence="1">
    <location>
        <position position="1"/>
    </location>
</feature>
<dbReference type="InterPro" id="IPR021109">
    <property type="entry name" value="Peptidase_aspartic_dom_sf"/>
</dbReference>
<accession>A0A9P5YK29</accession>
<protein>
    <recommendedName>
        <fullName evidence="3">Retropepsins domain-containing protein</fullName>
    </recommendedName>
</protein>
<feature type="non-terminal residue" evidence="1">
    <location>
        <position position="70"/>
    </location>
</feature>
<evidence type="ECO:0000313" key="1">
    <source>
        <dbReference type="EMBL" id="KAF9470734.1"/>
    </source>
</evidence>
<evidence type="ECO:0000313" key="2">
    <source>
        <dbReference type="Proteomes" id="UP000807469"/>
    </source>
</evidence>
<comment type="caution">
    <text evidence="1">The sequence shown here is derived from an EMBL/GenBank/DDBJ whole genome shotgun (WGS) entry which is preliminary data.</text>
</comment>
<name>A0A9P5YK29_9AGAR</name>
<organism evidence="1 2">
    <name type="scientific">Pholiota conissans</name>
    <dbReference type="NCBI Taxonomy" id="109636"/>
    <lineage>
        <taxon>Eukaryota</taxon>
        <taxon>Fungi</taxon>
        <taxon>Dikarya</taxon>
        <taxon>Basidiomycota</taxon>
        <taxon>Agaricomycotina</taxon>
        <taxon>Agaricomycetes</taxon>
        <taxon>Agaricomycetidae</taxon>
        <taxon>Agaricales</taxon>
        <taxon>Agaricineae</taxon>
        <taxon>Strophariaceae</taxon>
        <taxon>Pholiota</taxon>
    </lineage>
</organism>
<sequence length="70" mass="7785">IFETETHLDVGYESKHNQIVETTALLDTGAGGKFIDQNYARKMGFPTRTLEKSVQVRNVDGTLNKKGTIT</sequence>
<dbReference type="CDD" id="cd00303">
    <property type="entry name" value="retropepsin_like"/>
    <property type="match status" value="1"/>
</dbReference>
<dbReference type="AlphaFoldDB" id="A0A9P5YK29"/>
<keyword evidence="2" id="KW-1185">Reference proteome</keyword>
<dbReference type="OrthoDB" id="128646at2759"/>
<gene>
    <name evidence="1" type="ORF">BDN70DRAFT_762418</name>
</gene>
<evidence type="ECO:0008006" key="3">
    <source>
        <dbReference type="Google" id="ProtNLM"/>
    </source>
</evidence>